<keyword evidence="5 10" id="KW-0328">Glycosyltransferase</keyword>
<dbReference type="STRING" id="1544798.LH29_14490"/>
<evidence type="ECO:0000256" key="7">
    <source>
        <dbReference type="ARBA" id="ARBA00023277"/>
    </source>
</evidence>
<dbReference type="NCBIfam" id="NF011080">
    <property type="entry name" value="PRK14508.1-3"/>
    <property type="match status" value="1"/>
</dbReference>
<evidence type="ECO:0000256" key="6">
    <source>
        <dbReference type="ARBA" id="ARBA00022679"/>
    </source>
</evidence>
<dbReference type="EMBL" id="JRHC01000003">
    <property type="protein sequence ID" value="KJF43434.1"/>
    <property type="molecule type" value="Genomic_DNA"/>
</dbReference>
<dbReference type="NCBIfam" id="NF011079">
    <property type="entry name" value="PRK14508.1-2"/>
    <property type="match status" value="1"/>
</dbReference>
<dbReference type="InterPro" id="IPR017853">
    <property type="entry name" value="GH"/>
</dbReference>
<dbReference type="GO" id="GO:0004134">
    <property type="term" value="F:4-alpha-glucanotransferase activity"/>
    <property type="evidence" value="ECO:0007669"/>
    <property type="project" value="UniProtKB-EC"/>
</dbReference>
<dbReference type="Proteomes" id="UP000032544">
    <property type="component" value="Unassembled WGS sequence"/>
</dbReference>
<evidence type="ECO:0000256" key="10">
    <source>
        <dbReference type="RuleBase" id="RU361207"/>
    </source>
</evidence>
<sequence>MTTRKSGILLHITSLPGQEGVGTLGKEAYAFVDFLEESGQKLWQILPLGPVGAGNSPYQCYSAFAGNPVLIDLELLLDEDLLSADDLETIPAFKKSKVEFDKVSAWKSSLLKKAFQHFQEKKFDHFRDEYYHFLNEHGWWLNDYALFISVRNHFGGLHWNEWDRGIKFREPEAVYDLSEKLEPQIAYEKFVQFMFFRQWHRLKRYANEKGIQIVGDVPLYVSGDSSDVWTNTDIFLLDDELNPIEVGGVPPDYFSETGQLWGNPVFDWQRLKERDYDWWMARLHFNLNMFNLVRIDHFRGLESFWSVSAEEETAINGKWVPAHGYEMLSLIKSQIGVLPFIAEDLGIITTEVDHLRERFNLPGMKVLQFAFATDATNRDLPHNYERNYVVYSGTHDNNTTLGWLNAVEGDEKELVAKYVSEEHAAKQIMEMALASVADTAILPMQDVLELDEKSRMNTPGTATGNWDWRFQWKQLKVGQKKFLKETTEKYNR</sequence>
<dbReference type="InterPro" id="IPR003385">
    <property type="entry name" value="Glyco_hydro_77"/>
</dbReference>
<dbReference type="SUPFAM" id="SSF51445">
    <property type="entry name" value="(Trans)glycosidases"/>
    <property type="match status" value="1"/>
</dbReference>
<evidence type="ECO:0000256" key="8">
    <source>
        <dbReference type="ARBA" id="ARBA00031423"/>
    </source>
</evidence>
<gene>
    <name evidence="11" type="ORF">LH29_14490</name>
</gene>
<evidence type="ECO:0000256" key="3">
    <source>
        <dbReference type="ARBA" id="ARBA00012560"/>
    </source>
</evidence>
<evidence type="ECO:0000313" key="11">
    <source>
        <dbReference type="EMBL" id="KJF43434.1"/>
    </source>
</evidence>
<dbReference type="PANTHER" id="PTHR32438">
    <property type="entry name" value="4-ALPHA-GLUCANOTRANSFERASE DPE1, CHLOROPLASTIC/AMYLOPLASTIC"/>
    <property type="match status" value="1"/>
</dbReference>
<dbReference type="AlphaFoldDB" id="A0A0D8J9L8"/>
<accession>A0A0D8J9L8</accession>
<dbReference type="GO" id="GO:0005975">
    <property type="term" value="P:carbohydrate metabolic process"/>
    <property type="evidence" value="ECO:0007669"/>
    <property type="project" value="InterPro"/>
</dbReference>
<keyword evidence="7 10" id="KW-0119">Carbohydrate metabolism</keyword>
<keyword evidence="12" id="KW-1185">Reference proteome</keyword>
<evidence type="ECO:0000256" key="9">
    <source>
        <dbReference type="ARBA" id="ARBA00031501"/>
    </source>
</evidence>
<dbReference type="NCBIfam" id="TIGR00217">
    <property type="entry name" value="malQ"/>
    <property type="match status" value="1"/>
</dbReference>
<dbReference type="OrthoDB" id="9811841at2"/>
<comment type="catalytic activity">
    <reaction evidence="1 10">
        <text>Transfers a segment of a (1-&gt;4)-alpha-D-glucan to a new position in an acceptor, which may be glucose or a (1-&gt;4)-alpha-D-glucan.</text>
        <dbReference type="EC" id="2.4.1.25"/>
    </reaction>
</comment>
<dbReference type="PATRIC" id="fig|1544798.3.peg.3062"/>
<name>A0A0D8J9L8_9BACT</name>
<organism evidence="11 12">
    <name type="scientific">Draconibacterium sediminis</name>
    <dbReference type="NCBI Taxonomy" id="1544798"/>
    <lineage>
        <taxon>Bacteria</taxon>
        <taxon>Pseudomonadati</taxon>
        <taxon>Bacteroidota</taxon>
        <taxon>Bacteroidia</taxon>
        <taxon>Marinilabiliales</taxon>
        <taxon>Prolixibacteraceae</taxon>
        <taxon>Draconibacterium</taxon>
    </lineage>
</organism>
<reference evidence="11 12" key="1">
    <citation type="submission" date="2014-09" db="EMBL/GenBank/DDBJ databases">
        <title>Draft Genome Sequence of Draconibacterium sp. JN14CK-3.</title>
        <authorList>
            <person name="Dong C."/>
            <person name="Lai Q."/>
            <person name="Shao Z."/>
        </authorList>
    </citation>
    <scope>NUCLEOTIDE SEQUENCE [LARGE SCALE GENOMIC DNA]</scope>
    <source>
        <strain evidence="11 12">JN14CK-3</strain>
    </source>
</reference>
<dbReference type="Gene3D" id="3.20.20.80">
    <property type="entry name" value="Glycosidases"/>
    <property type="match status" value="1"/>
</dbReference>
<dbReference type="PANTHER" id="PTHR32438:SF5">
    <property type="entry name" value="4-ALPHA-GLUCANOTRANSFERASE DPE1, CHLOROPLASTIC_AMYLOPLASTIC"/>
    <property type="match status" value="1"/>
</dbReference>
<dbReference type="Pfam" id="PF02446">
    <property type="entry name" value="Glyco_hydro_77"/>
    <property type="match status" value="1"/>
</dbReference>
<evidence type="ECO:0000256" key="2">
    <source>
        <dbReference type="ARBA" id="ARBA00005684"/>
    </source>
</evidence>
<proteinExistence type="inferred from homology"/>
<protein>
    <recommendedName>
        <fullName evidence="4 10">4-alpha-glucanotransferase</fullName>
        <ecNumber evidence="3 10">2.4.1.25</ecNumber>
    </recommendedName>
    <alternativeName>
        <fullName evidence="8 10">Amylomaltase</fullName>
    </alternativeName>
    <alternativeName>
        <fullName evidence="9 10">Disproportionating enzyme</fullName>
    </alternativeName>
</protein>
<dbReference type="RefSeq" id="WP_045030748.1">
    <property type="nucleotide sequence ID" value="NZ_JRHC01000003.1"/>
</dbReference>
<evidence type="ECO:0000256" key="1">
    <source>
        <dbReference type="ARBA" id="ARBA00000439"/>
    </source>
</evidence>
<keyword evidence="6 10" id="KW-0808">Transferase</keyword>
<dbReference type="EC" id="2.4.1.25" evidence="3 10"/>
<evidence type="ECO:0000256" key="5">
    <source>
        <dbReference type="ARBA" id="ARBA00022676"/>
    </source>
</evidence>
<evidence type="ECO:0000256" key="4">
    <source>
        <dbReference type="ARBA" id="ARBA00020295"/>
    </source>
</evidence>
<comment type="similarity">
    <text evidence="2 10">Belongs to the disproportionating enzyme family.</text>
</comment>
<evidence type="ECO:0000313" key="12">
    <source>
        <dbReference type="Proteomes" id="UP000032544"/>
    </source>
</evidence>
<comment type="caution">
    <text evidence="11">The sequence shown here is derived from an EMBL/GenBank/DDBJ whole genome shotgun (WGS) entry which is preliminary data.</text>
</comment>